<dbReference type="AlphaFoldDB" id="A0A392R1X6"/>
<name>A0A392R1X6_9FABA</name>
<feature type="chain" id="PRO_5017438110" description="Secreted protein" evidence="1">
    <location>
        <begin position="19"/>
        <end position="112"/>
    </location>
</feature>
<evidence type="ECO:0000313" key="2">
    <source>
        <dbReference type="EMBL" id="MCI30114.1"/>
    </source>
</evidence>
<accession>A0A392R1X6</accession>
<sequence length="112" mass="12116">MGCCALMFRWWLLAGSCCFQGGCSSLLGATLLLFCCGSRMLSLCQNPFLCNDFFPSLLRSPHNQIVNVDFLPGLVVSGGLHRAGCLGGLQFAYICMECVWLSVLSFCSKGSD</sequence>
<comment type="caution">
    <text evidence="2">The sequence shown here is derived from an EMBL/GenBank/DDBJ whole genome shotgun (WGS) entry which is preliminary data.</text>
</comment>
<keyword evidence="3" id="KW-1185">Reference proteome</keyword>
<proteinExistence type="predicted"/>
<protein>
    <recommendedName>
        <fullName evidence="4">Secreted protein</fullName>
    </recommendedName>
</protein>
<feature type="signal peptide" evidence="1">
    <location>
        <begin position="1"/>
        <end position="18"/>
    </location>
</feature>
<evidence type="ECO:0000256" key="1">
    <source>
        <dbReference type="SAM" id="SignalP"/>
    </source>
</evidence>
<dbReference type="Proteomes" id="UP000265520">
    <property type="component" value="Unassembled WGS sequence"/>
</dbReference>
<organism evidence="2 3">
    <name type="scientific">Trifolium medium</name>
    <dbReference type="NCBI Taxonomy" id="97028"/>
    <lineage>
        <taxon>Eukaryota</taxon>
        <taxon>Viridiplantae</taxon>
        <taxon>Streptophyta</taxon>
        <taxon>Embryophyta</taxon>
        <taxon>Tracheophyta</taxon>
        <taxon>Spermatophyta</taxon>
        <taxon>Magnoliopsida</taxon>
        <taxon>eudicotyledons</taxon>
        <taxon>Gunneridae</taxon>
        <taxon>Pentapetalae</taxon>
        <taxon>rosids</taxon>
        <taxon>fabids</taxon>
        <taxon>Fabales</taxon>
        <taxon>Fabaceae</taxon>
        <taxon>Papilionoideae</taxon>
        <taxon>50 kb inversion clade</taxon>
        <taxon>NPAAA clade</taxon>
        <taxon>Hologalegina</taxon>
        <taxon>IRL clade</taxon>
        <taxon>Trifolieae</taxon>
        <taxon>Trifolium</taxon>
    </lineage>
</organism>
<evidence type="ECO:0008006" key="4">
    <source>
        <dbReference type="Google" id="ProtNLM"/>
    </source>
</evidence>
<reference evidence="2 3" key="1">
    <citation type="journal article" date="2018" name="Front. Plant Sci.">
        <title>Red Clover (Trifolium pratense) and Zigzag Clover (T. medium) - A Picture of Genomic Similarities and Differences.</title>
        <authorList>
            <person name="Dluhosova J."/>
            <person name="Istvanek J."/>
            <person name="Nedelnik J."/>
            <person name="Repkova J."/>
        </authorList>
    </citation>
    <scope>NUCLEOTIDE SEQUENCE [LARGE SCALE GENOMIC DNA]</scope>
    <source>
        <strain evidence="3">cv. 10/8</strain>
        <tissue evidence="2">Leaf</tissue>
    </source>
</reference>
<keyword evidence="1" id="KW-0732">Signal</keyword>
<dbReference type="EMBL" id="LXQA010177149">
    <property type="protein sequence ID" value="MCI30114.1"/>
    <property type="molecule type" value="Genomic_DNA"/>
</dbReference>
<evidence type="ECO:0000313" key="3">
    <source>
        <dbReference type="Proteomes" id="UP000265520"/>
    </source>
</evidence>